<dbReference type="EMBL" id="CAADEZ010000868">
    <property type="protein sequence ID" value="VFJ75744.1"/>
    <property type="molecule type" value="Genomic_DNA"/>
</dbReference>
<evidence type="ECO:0000313" key="9">
    <source>
        <dbReference type="EMBL" id="VFJ75566.1"/>
    </source>
</evidence>
<keyword evidence="8" id="KW-0698">rRNA processing</keyword>
<dbReference type="Gene3D" id="3.40.50.150">
    <property type="entry name" value="Vaccinia Virus protein VP39"/>
    <property type="match status" value="1"/>
</dbReference>
<accession>A0A450TZS6</accession>
<protein>
    <recommendedName>
        <fullName evidence="4 8">Ribosomal RNA small subunit methyltransferase D</fullName>
        <ecNumber evidence="3 8">2.1.1.171</ecNumber>
    </recommendedName>
</protein>
<dbReference type="EMBL" id="CAADFL010000861">
    <property type="protein sequence ID" value="VFK22456.1"/>
    <property type="molecule type" value="Genomic_DNA"/>
</dbReference>
<dbReference type="InterPro" id="IPR029063">
    <property type="entry name" value="SAM-dependent_MTases_sf"/>
</dbReference>
<evidence type="ECO:0000256" key="8">
    <source>
        <dbReference type="PIRNR" id="PIRNR004553"/>
    </source>
</evidence>
<keyword evidence="5 8" id="KW-0489">Methyltransferase</keyword>
<dbReference type="PANTHER" id="PTHR43542">
    <property type="entry name" value="METHYLTRANSFERASE"/>
    <property type="match status" value="1"/>
</dbReference>
<dbReference type="NCBIfam" id="TIGR00095">
    <property type="entry name" value="16S rRNA (guanine(966)-N(2))-methyltransferase RsmD"/>
    <property type="match status" value="1"/>
</dbReference>
<reference evidence="9" key="1">
    <citation type="submission" date="2019-02" db="EMBL/GenBank/DDBJ databases">
        <authorList>
            <person name="Gruber-Vodicka R. H."/>
            <person name="Seah K. B. B."/>
        </authorList>
    </citation>
    <scope>NUCLEOTIDE SEQUENCE</scope>
    <source>
        <strain evidence="10">BECK_BZ163</strain>
        <strain evidence="11">BECK_BZ164</strain>
        <strain evidence="9">BECK_BZ165</strain>
    </source>
</reference>
<evidence type="ECO:0000256" key="5">
    <source>
        <dbReference type="ARBA" id="ARBA00022603"/>
    </source>
</evidence>
<comment type="similarity">
    <text evidence="2 8">Belongs to the methyltransferase superfamily. RsmD family.</text>
</comment>
<evidence type="ECO:0000313" key="11">
    <source>
        <dbReference type="EMBL" id="VFK22456.1"/>
    </source>
</evidence>
<dbReference type="EMBL" id="CAADFA010000856">
    <property type="protein sequence ID" value="VFJ75566.1"/>
    <property type="molecule type" value="Genomic_DNA"/>
</dbReference>
<gene>
    <name evidence="10" type="ORF">BECKFM1743A_GA0114220_108681</name>
    <name evidence="11" type="ORF">BECKFM1743B_GA0114221_108611</name>
    <name evidence="9" type="ORF">BECKFM1743C_GA0114222_108561</name>
</gene>
<evidence type="ECO:0000256" key="2">
    <source>
        <dbReference type="ARBA" id="ARBA00005269"/>
    </source>
</evidence>
<name>A0A450TZS6_9GAMM</name>
<dbReference type="AlphaFoldDB" id="A0A450TZS6"/>
<dbReference type="InterPro" id="IPR004398">
    <property type="entry name" value="RNA_MeTrfase_RsmD"/>
</dbReference>
<comment type="catalytic activity">
    <reaction evidence="7 8">
        <text>guanosine(966) in 16S rRNA + S-adenosyl-L-methionine = N(2)-methylguanosine(966) in 16S rRNA + S-adenosyl-L-homocysteine + H(+)</text>
        <dbReference type="Rhea" id="RHEA:23548"/>
        <dbReference type="Rhea" id="RHEA-COMP:10211"/>
        <dbReference type="Rhea" id="RHEA-COMP:10212"/>
        <dbReference type="ChEBI" id="CHEBI:15378"/>
        <dbReference type="ChEBI" id="CHEBI:57856"/>
        <dbReference type="ChEBI" id="CHEBI:59789"/>
        <dbReference type="ChEBI" id="CHEBI:74269"/>
        <dbReference type="ChEBI" id="CHEBI:74481"/>
        <dbReference type="EC" id="2.1.1.171"/>
    </reaction>
</comment>
<dbReference type="PANTHER" id="PTHR43542:SF1">
    <property type="entry name" value="METHYLTRANSFERASE"/>
    <property type="match status" value="1"/>
</dbReference>
<dbReference type="EC" id="2.1.1.171" evidence="3 8"/>
<dbReference type="PIRSF" id="PIRSF004553">
    <property type="entry name" value="CHP00095"/>
    <property type="match status" value="1"/>
</dbReference>
<comment type="function">
    <text evidence="1 8">Specifically methylates the guanine in position 966 of 16S rRNA in the assembled 30S particle.</text>
</comment>
<dbReference type="CDD" id="cd02440">
    <property type="entry name" value="AdoMet_MTases"/>
    <property type="match status" value="1"/>
</dbReference>
<evidence type="ECO:0000256" key="3">
    <source>
        <dbReference type="ARBA" id="ARBA00012141"/>
    </source>
</evidence>
<dbReference type="SUPFAM" id="SSF53335">
    <property type="entry name" value="S-adenosyl-L-methionine-dependent methyltransferases"/>
    <property type="match status" value="1"/>
</dbReference>
<keyword evidence="6 8" id="KW-0808">Transferase</keyword>
<proteinExistence type="inferred from homology"/>
<evidence type="ECO:0000313" key="10">
    <source>
        <dbReference type="EMBL" id="VFJ75744.1"/>
    </source>
</evidence>
<dbReference type="PROSITE" id="PS00092">
    <property type="entry name" value="N6_MTASE"/>
    <property type="match status" value="1"/>
</dbReference>
<dbReference type="GO" id="GO:0003676">
    <property type="term" value="F:nucleic acid binding"/>
    <property type="evidence" value="ECO:0007669"/>
    <property type="project" value="InterPro"/>
</dbReference>
<evidence type="ECO:0000256" key="7">
    <source>
        <dbReference type="ARBA" id="ARBA00048326"/>
    </source>
</evidence>
<sequence>MNTRTGTVRIIAGHWKRHRLVIPNVPGLRPTPNRVRETLFDWLGHGVRGMRCLDLFAGTGALGFEAASRGAAEVVLVERHKTAVRDLEAGARILADREIPPGIAPGVMPKITIIHSDALRYLEGPAQHFDMVFLDPPFDSGLLETVCHFLNNGRWLGETTGIYLETRRSCPPPVLPAGWEITHSAVAGEVRYALAHGCG</sequence>
<evidence type="ECO:0000256" key="6">
    <source>
        <dbReference type="ARBA" id="ARBA00022679"/>
    </source>
</evidence>
<keyword evidence="8" id="KW-0949">S-adenosyl-L-methionine</keyword>
<dbReference type="InterPro" id="IPR002052">
    <property type="entry name" value="DNA_methylase_N6_adenine_CS"/>
</dbReference>
<evidence type="ECO:0000256" key="1">
    <source>
        <dbReference type="ARBA" id="ARBA00002649"/>
    </source>
</evidence>
<dbReference type="GO" id="GO:0052913">
    <property type="term" value="F:16S rRNA (guanine(966)-N(2))-methyltransferase activity"/>
    <property type="evidence" value="ECO:0007669"/>
    <property type="project" value="UniProtKB-EC"/>
</dbReference>
<dbReference type="Pfam" id="PF03602">
    <property type="entry name" value="Cons_hypoth95"/>
    <property type="match status" value="1"/>
</dbReference>
<evidence type="ECO:0000256" key="4">
    <source>
        <dbReference type="ARBA" id="ARBA00013682"/>
    </source>
</evidence>
<organism evidence="9">
    <name type="scientific">Candidatus Kentrum sp. FM</name>
    <dbReference type="NCBI Taxonomy" id="2126340"/>
    <lineage>
        <taxon>Bacteria</taxon>
        <taxon>Pseudomonadati</taxon>
        <taxon>Pseudomonadota</taxon>
        <taxon>Gammaproteobacteria</taxon>
        <taxon>Candidatus Kentrum</taxon>
    </lineage>
</organism>